<dbReference type="Proteomes" id="UP000075714">
    <property type="component" value="Unassembled WGS sequence"/>
</dbReference>
<gene>
    <name evidence="2" type="ORF">GPECTOR_9g670</name>
</gene>
<evidence type="ECO:0000313" key="3">
    <source>
        <dbReference type="Proteomes" id="UP000075714"/>
    </source>
</evidence>
<sequence>MPSHLAQALQLEVGAPAAGLTDEATSNAPYEDGGSSEVTGGGGGRTPAVLDLGGGAAGLLDLSKTSGRLELHNITLRGLPLSLPNFYTLGFLRGLLGFVQLKFTALVGGLRDRLLVKEAELLLEPEEVAFWVAALEGHRIWERPAPVELTSSAPTHCTGGCARTFQGQDLLLTSAINFAITYSNVLLRPSAAEYAASACQFPLWPGRTFYGYVAPLRMVLRRDSVMAALDGRLVGDEWRRIQATIAQPATILGDPAGPRLLDLSARPALINLCSPLASLTLRDLVLVEPPPAGLHPEAISDQRSLTCQG</sequence>
<dbReference type="EMBL" id="LSYV01000010">
    <property type="protein sequence ID" value="KXZ52625.1"/>
    <property type="molecule type" value="Genomic_DNA"/>
</dbReference>
<accession>A0A150GRY2</accession>
<reference evidence="3" key="1">
    <citation type="journal article" date="2016" name="Nat. Commun.">
        <title>The Gonium pectorale genome demonstrates co-option of cell cycle regulation during the evolution of multicellularity.</title>
        <authorList>
            <person name="Hanschen E.R."/>
            <person name="Marriage T.N."/>
            <person name="Ferris P.J."/>
            <person name="Hamaji T."/>
            <person name="Toyoda A."/>
            <person name="Fujiyama A."/>
            <person name="Neme R."/>
            <person name="Noguchi H."/>
            <person name="Minakuchi Y."/>
            <person name="Suzuki M."/>
            <person name="Kawai-Toyooka H."/>
            <person name="Smith D.R."/>
            <person name="Sparks H."/>
            <person name="Anderson J."/>
            <person name="Bakaric R."/>
            <person name="Luria V."/>
            <person name="Karger A."/>
            <person name="Kirschner M.W."/>
            <person name="Durand P.M."/>
            <person name="Michod R.E."/>
            <person name="Nozaki H."/>
            <person name="Olson B.J."/>
        </authorList>
    </citation>
    <scope>NUCLEOTIDE SEQUENCE [LARGE SCALE GENOMIC DNA]</scope>
    <source>
        <strain evidence="3">NIES-2863</strain>
    </source>
</reference>
<feature type="region of interest" description="Disordered" evidence="1">
    <location>
        <begin position="22"/>
        <end position="45"/>
    </location>
</feature>
<protein>
    <submittedName>
        <fullName evidence="2">Uncharacterized protein</fullName>
    </submittedName>
</protein>
<dbReference type="AlphaFoldDB" id="A0A150GRY2"/>
<organism evidence="2 3">
    <name type="scientific">Gonium pectorale</name>
    <name type="common">Green alga</name>
    <dbReference type="NCBI Taxonomy" id="33097"/>
    <lineage>
        <taxon>Eukaryota</taxon>
        <taxon>Viridiplantae</taxon>
        <taxon>Chlorophyta</taxon>
        <taxon>core chlorophytes</taxon>
        <taxon>Chlorophyceae</taxon>
        <taxon>CS clade</taxon>
        <taxon>Chlamydomonadales</taxon>
        <taxon>Volvocaceae</taxon>
        <taxon>Gonium</taxon>
    </lineage>
</organism>
<name>A0A150GRY2_GONPE</name>
<evidence type="ECO:0000313" key="2">
    <source>
        <dbReference type="EMBL" id="KXZ52625.1"/>
    </source>
</evidence>
<keyword evidence="3" id="KW-1185">Reference proteome</keyword>
<comment type="caution">
    <text evidence="2">The sequence shown here is derived from an EMBL/GenBank/DDBJ whole genome shotgun (WGS) entry which is preliminary data.</text>
</comment>
<proteinExistence type="predicted"/>
<evidence type="ECO:0000256" key="1">
    <source>
        <dbReference type="SAM" id="MobiDB-lite"/>
    </source>
</evidence>